<evidence type="ECO:0000313" key="2">
    <source>
        <dbReference type="Proteomes" id="UP000002872"/>
    </source>
</evidence>
<dbReference type="AlphaFoldDB" id="I3EEA0"/>
<accession>I3EEA0</accession>
<dbReference type="InParanoid" id="I3EEA0"/>
<proteinExistence type="predicted"/>
<dbReference type="HOGENOM" id="CLU_1865648_0_0_1"/>
<reference evidence="1" key="1">
    <citation type="submission" date="2011-01" db="EMBL/GenBank/DDBJ databases">
        <title>The Genome Sequence of Nematocida parisii strain ERTm3.</title>
        <authorList>
            <consortium name="The Broad Institute Genome Sequencing Platform"/>
            <consortium name="The Broad Institute Genome Sequencing Center for Infectious Disease"/>
            <person name="Cuomo C."/>
            <person name="Troemel E."/>
            <person name="Young S.K."/>
            <person name="Zeng Q."/>
            <person name="Gargeya S."/>
            <person name="Fitzgerald M."/>
            <person name="Haas B."/>
            <person name="Abouelleil A."/>
            <person name="Alvarado L."/>
            <person name="Arachchi H.M."/>
            <person name="Berlin A."/>
            <person name="Chapman S.B."/>
            <person name="Gearin G."/>
            <person name="Goldberg J."/>
            <person name="Griggs A."/>
            <person name="Gujja S."/>
            <person name="Hansen M."/>
            <person name="Heiman D."/>
            <person name="Howarth C."/>
            <person name="Larimer J."/>
            <person name="Lui A."/>
            <person name="MacDonald P.J.P."/>
            <person name="McCowen C."/>
            <person name="Montmayeur A."/>
            <person name="Murphy C."/>
            <person name="Neiman D."/>
            <person name="Pearson M."/>
            <person name="Priest M."/>
            <person name="Roberts A."/>
            <person name="Saif S."/>
            <person name="Shea T."/>
            <person name="Sisk P."/>
            <person name="Stolte C."/>
            <person name="Sykes S."/>
            <person name="Wortman J."/>
            <person name="Nusbaum C."/>
            <person name="Birren B."/>
        </authorList>
    </citation>
    <scope>NUCLEOTIDE SEQUENCE</scope>
    <source>
        <strain evidence="1">ERTm3</strain>
    </source>
</reference>
<organism evidence="1 2">
    <name type="scientific">Nematocida parisii (strain ERTm3)</name>
    <name type="common">Nematode killer fungus</name>
    <dbReference type="NCBI Taxonomy" id="935791"/>
    <lineage>
        <taxon>Eukaryota</taxon>
        <taxon>Fungi</taxon>
        <taxon>Fungi incertae sedis</taxon>
        <taxon>Microsporidia</taxon>
        <taxon>Nematocida</taxon>
    </lineage>
</organism>
<name>I3EEA0_NEMP3</name>
<keyword evidence="2" id="KW-1185">Reference proteome</keyword>
<protein>
    <submittedName>
        <fullName evidence="1">Uncharacterized protein</fullName>
    </submittedName>
</protein>
<dbReference type="Proteomes" id="UP000002872">
    <property type="component" value="Unassembled WGS sequence"/>
</dbReference>
<gene>
    <name evidence="1" type="ORF">NEQG_02094</name>
</gene>
<dbReference type="OrthoDB" id="2198288at2759"/>
<dbReference type="EMBL" id="GL870881">
    <property type="protein sequence ID" value="EIJ87547.1"/>
    <property type="molecule type" value="Genomic_DNA"/>
</dbReference>
<sequence>MKIKKMNMVSVKNLDPLYKIFDWVKKQKTPSIEDLKIPNWITGWLDSQMNWPAKPQFEKTVAYFTENISTRNYISGYIVKQFVLFHRAPGVCTAKIIIGTFKKDFIMFRNRLHRLNVQISLSTVKMPCAQKELNALL</sequence>
<dbReference type="VEuPathDB" id="MicrosporidiaDB:NEQG_02094"/>
<evidence type="ECO:0000313" key="1">
    <source>
        <dbReference type="EMBL" id="EIJ87547.1"/>
    </source>
</evidence>